<dbReference type="EMBL" id="SMGR01000004">
    <property type="protein sequence ID" value="TCK99859.1"/>
    <property type="molecule type" value="Genomic_DNA"/>
</dbReference>
<evidence type="ECO:0000256" key="3">
    <source>
        <dbReference type="ARBA" id="ARBA00022448"/>
    </source>
</evidence>
<evidence type="ECO:0000256" key="11">
    <source>
        <dbReference type="SAM" id="Phobius"/>
    </source>
</evidence>
<dbReference type="InterPro" id="IPR005628">
    <property type="entry name" value="GspK"/>
</dbReference>
<keyword evidence="8 11" id="KW-1133">Transmembrane helix</keyword>
<feature type="transmembrane region" description="Helical" evidence="11">
    <location>
        <begin position="6"/>
        <end position="27"/>
    </location>
</feature>
<evidence type="ECO:0000256" key="10">
    <source>
        <dbReference type="PIRNR" id="PIRNR002786"/>
    </source>
</evidence>
<keyword evidence="6 11" id="KW-0812">Transmembrane</keyword>
<dbReference type="PIRSF" id="PIRSF002786">
    <property type="entry name" value="XcpX"/>
    <property type="match status" value="1"/>
</dbReference>
<dbReference type="InterPro" id="IPR038072">
    <property type="entry name" value="GspK_central_sf"/>
</dbReference>
<feature type="domain" description="T2SS protein K second SAM-like" evidence="12">
    <location>
        <begin position="194"/>
        <end position="243"/>
    </location>
</feature>
<evidence type="ECO:0000256" key="7">
    <source>
        <dbReference type="ARBA" id="ARBA00022927"/>
    </source>
</evidence>
<reference evidence="14 15" key="1">
    <citation type="submission" date="2019-03" db="EMBL/GenBank/DDBJ databases">
        <title>Genomic Encyclopedia of Archaeal and Bacterial Type Strains, Phase II (KMG-II): from individual species to whole genera.</title>
        <authorList>
            <person name="Goeker M."/>
        </authorList>
    </citation>
    <scope>NUCLEOTIDE SEQUENCE [LARGE SCALE GENOMIC DNA]</scope>
    <source>
        <strain evidence="14 15">DSM 26433</strain>
    </source>
</reference>
<comment type="similarity">
    <text evidence="2 10">Belongs to the GSP K family.</text>
</comment>
<keyword evidence="7" id="KW-0653">Protein transport</keyword>
<evidence type="ECO:0000313" key="15">
    <source>
        <dbReference type="Proteomes" id="UP000295673"/>
    </source>
</evidence>
<dbReference type="InterPro" id="IPR049031">
    <property type="entry name" value="T2SSK_SAM-like_1st"/>
</dbReference>
<organism evidence="14 15">
    <name type="scientific">Shimia isoporae</name>
    <dbReference type="NCBI Taxonomy" id="647720"/>
    <lineage>
        <taxon>Bacteria</taxon>
        <taxon>Pseudomonadati</taxon>
        <taxon>Pseudomonadota</taxon>
        <taxon>Alphaproteobacteria</taxon>
        <taxon>Rhodobacterales</taxon>
        <taxon>Roseobacteraceae</taxon>
    </lineage>
</organism>
<keyword evidence="5 10" id="KW-0997">Cell inner membrane</keyword>
<evidence type="ECO:0000256" key="9">
    <source>
        <dbReference type="ARBA" id="ARBA00023136"/>
    </source>
</evidence>
<accession>A0A4R1N180</accession>
<keyword evidence="4 10" id="KW-1003">Cell membrane</keyword>
<dbReference type="Gene3D" id="3.30.1300.30">
    <property type="entry name" value="GSPII I/J protein-like"/>
    <property type="match status" value="1"/>
</dbReference>
<comment type="caution">
    <text evidence="14">The sequence shown here is derived from an EMBL/GenBank/DDBJ whole genome shotgun (WGS) entry which is preliminary data.</text>
</comment>
<evidence type="ECO:0000313" key="14">
    <source>
        <dbReference type="EMBL" id="TCK99859.1"/>
    </source>
</evidence>
<dbReference type="Pfam" id="PF21687">
    <property type="entry name" value="T2SSK_1st"/>
    <property type="match status" value="1"/>
</dbReference>
<dbReference type="AlphaFoldDB" id="A0A4R1N180"/>
<name>A0A4R1N180_9RHOB</name>
<dbReference type="NCBIfam" id="NF037980">
    <property type="entry name" value="T2SS_GspK"/>
    <property type="match status" value="1"/>
</dbReference>
<protein>
    <recommendedName>
        <fullName evidence="10">Type II secretion system protein K</fullName>
    </recommendedName>
</protein>
<keyword evidence="15" id="KW-1185">Reference proteome</keyword>
<dbReference type="PANTHER" id="PTHR38831">
    <property type="entry name" value="TYPE II SECRETION SYSTEM PROTEIN K"/>
    <property type="match status" value="1"/>
</dbReference>
<dbReference type="Gene3D" id="1.10.40.60">
    <property type="entry name" value="EpsJ-like"/>
    <property type="match status" value="2"/>
</dbReference>
<sequence length="304" mass="33807">MNDNRGFVLLNALILVAALSAVAVLLLSRANESFARRLADQDAAQLRLALDGGEAMMRTALLRDVRSIDHANDSWAQEWEAIPVDRGTLSLKPYDLQGRFNVNWLANPEDTFSRAAFDRLLQRLGLPAARGDALAKFLTPGQKQDSFENRTPPITHVGGPVLMLEQLRIMPEWRENELDKLLPFISALPSDSVLNVNTAPPEVLDAMLPGVPLSGWNRLTNERLREPLVSIDDFRTRLGGVGGFEVAGNLEDNRFSVATDWVAVELTATTEPEGRGRRVTRLTVFERRPLPLAPRVAYRLSDRP</sequence>
<dbReference type="Pfam" id="PF03934">
    <property type="entry name" value="T2SSK"/>
    <property type="match status" value="1"/>
</dbReference>
<dbReference type="SUPFAM" id="SSF158544">
    <property type="entry name" value="GspK insert domain-like"/>
    <property type="match status" value="1"/>
</dbReference>
<dbReference type="Proteomes" id="UP000295673">
    <property type="component" value="Unassembled WGS sequence"/>
</dbReference>
<comment type="subcellular location">
    <subcellularLocation>
        <location evidence="1 10">Cell inner membrane</location>
    </subcellularLocation>
</comment>
<evidence type="ECO:0000256" key="5">
    <source>
        <dbReference type="ARBA" id="ARBA00022519"/>
    </source>
</evidence>
<dbReference type="OrthoDB" id="7860673at2"/>
<evidence type="ECO:0000259" key="12">
    <source>
        <dbReference type="Pfam" id="PF03934"/>
    </source>
</evidence>
<dbReference type="RefSeq" id="WP_132861692.1">
    <property type="nucleotide sequence ID" value="NZ_SMGR01000004.1"/>
</dbReference>
<gene>
    <name evidence="14" type="ORF">BXY66_3563</name>
</gene>
<evidence type="ECO:0000259" key="13">
    <source>
        <dbReference type="Pfam" id="PF21687"/>
    </source>
</evidence>
<evidence type="ECO:0000256" key="2">
    <source>
        <dbReference type="ARBA" id="ARBA00007246"/>
    </source>
</evidence>
<proteinExistence type="inferred from homology"/>
<evidence type="ECO:0000256" key="6">
    <source>
        <dbReference type="ARBA" id="ARBA00022692"/>
    </source>
</evidence>
<dbReference type="PANTHER" id="PTHR38831:SF1">
    <property type="entry name" value="TYPE II SECRETION SYSTEM PROTEIN K-RELATED"/>
    <property type="match status" value="1"/>
</dbReference>
<keyword evidence="9 10" id="KW-0472">Membrane</keyword>
<dbReference type="GO" id="GO:0009306">
    <property type="term" value="P:protein secretion"/>
    <property type="evidence" value="ECO:0007669"/>
    <property type="project" value="InterPro"/>
</dbReference>
<evidence type="ECO:0000256" key="1">
    <source>
        <dbReference type="ARBA" id="ARBA00004533"/>
    </source>
</evidence>
<keyword evidence="3 10" id="KW-0813">Transport</keyword>
<dbReference type="InterPro" id="IPR049179">
    <property type="entry name" value="T2SSK_SAM-like_2nd"/>
</dbReference>
<evidence type="ECO:0000256" key="4">
    <source>
        <dbReference type="ARBA" id="ARBA00022475"/>
    </source>
</evidence>
<feature type="domain" description="T2SS protein K first SAM-like" evidence="13">
    <location>
        <begin position="98"/>
        <end position="189"/>
    </location>
</feature>
<dbReference type="GO" id="GO:0005886">
    <property type="term" value="C:plasma membrane"/>
    <property type="evidence" value="ECO:0007669"/>
    <property type="project" value="UniProtKB-SubCell"/>
</dbReference>
<evidence type="ECO:0000256" key="8">
    <source>
        <dbReference type="ARBA" id="ARBA00022989"/>
    </source>
</evidence>